<dbReference type="Proteomes" id="UP000004892">
    <property type="component" value="Unassembled WGS sequence"/>
</dbReference>
<dbReference type="EMBL" id="ADMC01000022">
    <property type="protein sequence ID" value="EHP47837.1"/>
    <property type="molecule type" value="Genomic_DNA"/>
</dbReference>
<dbReference type="AlphaFoldDB" id="H1DHF4"/>
<evidence type="ECO:0000313" key="1">
    <source>
        <dbReference type="EMBL" id="EHP47837.1"/>
    </source>
</evidence>
<evidence type="ECO:0000313" key="2">
    <source>
        <dbReference type="Proteomes" id="UP000004892"/>
    </source>
</evidence>
<proteinExistence type="predicted"/>
<dbReference type="HOGENOM" id="CLU_1102008_0_0_10"/>
<protein>
    <submittedName>
        <fullName evidence="1">Uncharacterized protein</fullName>
    </submittedName>
</protein>
<comment type="caution">
    <text evidence="1">The sequence shown here is derived from an EMBL/GenBank/DDBJ whole genome shotgun (WGS) entry which is preliminary data.</text>
</comment>
<accession>H1DHF4</accession>
<organism evidence="1 2">
    <name type="scientific">Odoribacter laneus YIT 12061</name>
    <dbReference type="NCBI Taxonomy" id="742817"/>
    <lineage>
        <taxon>Bacteria</taxon>
        <taxon>Pseudomonadati</taxon>
        <taxon>Bacteroidota</taxon>
        <taxon>Bacteroidia</taxon>
        <taxon>Bacteroidales</taxon>
        <taxon>Odoribacteraceae</taxon>
        <taxon>Odoribacter</taxon>
    </lineage>
</organism>
<dbReference type="PATRIC" id="fig|742817.3.peg.1806"/>
<name>H1DHF4_9BACT</name>
<reference evidence="1 2" key="1">
    <citation type="submission" date="2012-01" db="EMBL/GenBank/DDBJ databases">
        <title>The Genome Sequence of Odoribacter laneus YIT 12061.</title>
        <authorList>
            <consortium name="The Broad Institute Genome Sequencing Platform"/>
            <person name="Earl A."/>
            <person name="Ward D."/>
            <person name="Feldgarden M."/>
            <person name="Gevers D."/>
            <person name="Morotomi M."/>
            <person name="Young S.K."/>
            <person name="Zeng Q."/>
            <person name="Gargeya S."/>
            <person name="Fitzgerald M."/>
            <person name="Haas B."/>
            <person name="Abouelleil A."/>
            <person name="Alvarado L."/>
            <person name="Arachchi H.M."/>
            <person name="Berlin A."/>
            <person name="Chapman S.B."/>
            <person name="Gearin G."/>
            <person name="Goldberg J."/>
            <person name="Griggs A."/>
            <person name="Gujja S."/>
            <person name="Hansen M."/>
            <person name="Heiman D."/>
            <person name="Howarth C."/>
            <person name="Larimer J."/>
            <person name="Lui A."/>
            <person name="MacDonald P.J.P."/>
            <person name="McCowen C."/>
            <person name="Montmayeur A."/>
            <person name="Murphy C."/>
            <person name="Neiman D."/>
            <person name="Pearson M."/>
            <person name="Priest M."/>
            <person name="Roberts A."/>
            <person name="Saif S."/>
            <person name="Shea T."/>
            <person name="Sisk P."/>
            <person name="Stolte C."/>
            <person name="Sykes S."/>
            <person name="Wortman J."/>
            <person name="Nusbaum C."/>
            <person name="Birren B."/>
        </authorList>
    </citation>
    <scope>NUCLEOTIDE SEQUENCE [LARGE SCALE GENOMIC DNA]</scope>
    <source>
        <strain evidence="1 2">YIT 12061</strain>
    </source>
</reference>
<dbReference type="eggNOG" id="ENOG5031SV0">
    <property type="taxonomic scope" value="Bacteria"/>
</dbReference>
<sequence length="254" mass="29439">MWDKLLHRGMEKELEKKWENISELLAQVGSNLNILEEEVDIKVQKEYFNLAKMLSTNAEKYQILCKQYLEQINDLYDETLPLDKKKEMLVILGTLDDISVYRAIESFSKSEGALQKWAIIALQQSRMLIQSGLLDDPGIFISTGLGGQGSLLRYFCVFLHRTDEQLQEFQQRIIQDEIETALAPLKGIIEQIDFYKSYSTSLLLLPLDTNLKKTFETIINECNLYGNFLHENMIITNVKKLSEQEILTILHKKN</sequence>
<keyword evidence="2" id="KW-1185">Reference proteome</keyword>
<gene>
    <name evidence="1" type="ORF">HMPREF9449_01690</name>
</gene>